<dbReference type="SMART" id="SM00320">
    <property type="entry name" value="WD40"/>
    <property type="match status" value="2"/>
</dbReference>
<keyword evidence="3" id="KW-1185">Reference proteome</keyword>
<gene>
    <name evidence="2" type="ORF">BSAL_74245</name>
</gene>
<reference evidence="3" key="1">
    <citation type="submission" date="2015-09" db="EMBL/GenBank/DDBJ databases">
        <authorList>
            <consortium name="Pathogen Informatics"/>
        </authorList>
    </citation>
    <scope>NUCLEOTIDE SEQUENCE [LARGE SCALE GENOMIC DNA]</scope>
    <source>
        <strain evidence="3">Lake Konstanz</strain>
    </source>
</reference>
<accession>A0A0S4J1E6</accession>
<feature type="region of interest" description="Disordered" evidence="1">
    <location>
        <begin position="335"/>
        <end position="374"/>
    </location>
</feature>
<evidence type="ECO:0008006" key="4">
    <source>
        <dbReference type="Google" id="ProtNLM"/>
    </source>
</evidence>
<dbReference type="Proteomes" id="UP000051952">
    <property type="component" value="Unassembled WGS sequence"/>
</dbReference>
<dbReference type="AlphaFoldDB" id="A0A0S4J1E6"/>
<sequence length="393" mass="42051">MMLKSGASAGRRSKKKLAAKQEPIHTLLCLLSQCQVVTVDTDNVVQVWSTLSTRRLIKWKWPYPSSIMCAAVSHKGRQLIVGSDDGSVRSVSIGTGALCWSLDHPCGHGAGFEVSACYLAHHAPIPNHSLLFAAIGRHIVAWLYDEETAINPSSSIVLKTLPSWRTLQLPVDFGIVHSFCATGPDGLCYLAATNSGHVVGFNVHVQMLYVVPPPSQIAAELLHRLSAKVTAVSYSDGMMLLLRADVGGFNKHMFPPFRATWKEGHAVTSITTARIVSQEPPLDYHNLHNHNARRQRAAVADRGDAHLIAVGDSSGHITLFVVGDVPPATAIHMSSSRSARAGSQQSTTIKGGGSSASAVRRQKKPSTTTDAGLGPQVVSFASTVETTTTCSSR</sequence>
<proteinExistence type="predicted"/>
<dbReference type="InterPro" id="IPR036322">
    <property type="entry name" value="WD40_repeat_dom_sf"/>
</dbReference>
<dbReference type="SUPFAM" id="SSF50978">
    <property type="entry name" value="WD40 repeat-like"/>
    <property type="match status" value="1"/>
</dbReference>
<protein>
    <recommendedName>
        <fullName evidence="4">WD40 repeat-containing protein</fullName>
    </recommendedName>
</protein>
<organism evidence="2 3">
    <name type="scientific">Bodo saltans</name>
    <name type="common">Flagellated protozoan</name>
    <dbReference type="NCBI Taxonomy" id="75058"/>
    <lineage>
        <taxon>Eukaryota</taxon>
        <taxon>Discoba</taxon>
        <taxon>Euglenozoa</taxon>
        <taxon>Kinetoplastea</taxon>
        <taxon>Metakinetoplastina</taxon>
        <taxon>Eubodonida</taxon>
        <taxon>Bodonidae</taxon>
        <taxon>Bodo</taxon>
    </lineage>
</organism>
<dbReference type="Gene3D" id="2.130.10.10">
    <property type="entry name" value="YVTN repeat-like/Quinoprotein amine dehydrogenase"/>
    <property type="match status" value="1"/>
</dbReference>
<evidence type="ECO:0000313" key="3">
    <source>
        <dbReference type="Proteomes" id="UP000051952"/>
    </source>
</evidence>
<evidence type="ECO:0000313" key="2">
    <source>
        <dbReference type="EMBL" id="CUG09220.1"/>
    </source>
</evidence>
<dbReference type="InterPro" id="IPR001680">
    <property type="entry name" value="WD40_rpt"/>
</dbReference>
<feature type="compositionally biased region" description="Low complexity" evidence="1">
    <location>
        <begin position="335"/>
        <end position="346"/>
    </location>
</feature>
<name>A0A0S4J1E6_BODSA</name>
<dbReference type="InterPro" id="IPR015943">
    <property type="entry name" value="WD40/YVTN_repeat-like_dom_sf"/>
</dbReference>
<evidence type="ECO:0000256" key="1">
    <source>
        <dbReference type="SAM" id="MobiDB-lite"/>
    </source>
</evidence>
<dbReference type="VEuPathDB" id="TriTrypDB:BSAL_74245"/>
<dbReference type="EMBL" id="CYKH01000644">
    <property type="protein sequence ID" value="CUG09220.1"/>
    <property type="molecule type" value="Genomic_DNA"/>
</dbReference>